<evidence type="ECO:0000256" key="1">
    <source>
        <dbReference type="SAM" id="MobiDB-lite"/>
    </source>
</evidence>
<feature type="compositionally biased region" description="Low complexity" evidence="1">
    <location>
        <begin position="124"/>
        <end position="147"/>
    </location>
</feature>
<dbReference type="OMA" id="YEITLAH"/>
<dbReference type="Pfam" id="PF13532">
    <property type="entry name" value="2OG-FeII_Oxy_2"/>
    <property type="match status" value="1"/>
</dbReference>
<dbReference type="AlphaFoldDB" id="A0A194SAW6"/>
<accession>A0A194SAW6</accession>
<dbReference type="SUPFAM" id="SSF51197">
    <property type="entry name" value="Clavaminate synthase-like"/>
    <property type="match status" value="1"/>
</dbReference>
<dbReference type="PANTHER" id="PTHR31212:SF4">
    <property type="entry name" value="ALPHA-KETOGLUTARATE-DEPENDENT DIOXYGENASE ALKB HOMOLOG 3"/>
    <property type="match status" value="1"/>
</dbReference>
<dbReference type="InterPro" id="IPR037151">
    <property type="entry name" value="AlkB-like_sf"/>
</dbReference>
<dbReference type="CDD" id="cd14279">
    <property type="entry name" value="CUE"/>
    <property type="match status" value="1"/>
</dbReference>
<gene>
    <name evidence="3" type="ORF">RHOBADRAFT_51433</name>
</gene>
<dbReference type="GeneID" id="28976285"/>
<dbReference type="PROSITE" id="PS51471">
    <property type="entry name" value="FE2OG_OXY"/>
    <property type="match status" value="1"/>
</dbReference>
<dbReference type="InterPro" id="IPR032854">
    <property type="entry name" value="ALKBH3"/>
</dbReference>
<dbReference type="InterPro" id="IPR005123">
    <property type="entry name" value="Oxoglu/Fe-dep_dioxygenase_dom"/>
</dbReference>
<dbReference type="OrthoDB" id="545910at2759"/>
<dbReference type="PANTHER" id="PTHR31212">
    <property type="entry name" value="ALPHA-KETOGLUTARATE-DEPENDENT DIOXYGENASE ALKB HOMOLOG 3"/>
    <property type="match status" value="1"/>
</dbReference>
<dbReference type="RefSeq" id="XP_018273649.1">
    <property type="nucleotide sequence ID" value="XM_018415837.1"/>
</dbReference>
<feature type="compositionally biased region" description="Acidic residues" evidence="1">
    <location>
        <begin position="91"/>
        <end position="100"/>
    </location>
</feature>
<evidence type="ECO:0000259" key="2">
    <source>
        <dbReference type="PROSITE" id="PS51471"/>
    </source>
</evidence>
<evidence type="ECO:0000313" key="3">
    <source>
        <dbReference type="EMBL" id="KPV77600.1"/>
    </source>
</evidence>
<protein>
    <recommendedName>
        <fullName evidence="2">Fe2OG dioxygenase domain-containing protein</fullName>
    </recommendedName>
</protein>
<dbReference type="Proteomes" id="UP000053890">
    <property type="component" value="Unassembled WGS sequence"/>
</dbReference>
<dbReference type="GO" id="GO:0051213">
    <property type="term" value="F:dioxygenase activity"/>
    <property type="evidence" value="ECO:0007669"/>
    <property type="project" value="InterPro"/>
</dbReference>
<name>A0A194SAW6_RHOGW</name>
<evidence type="ECO:0000313" key="4">
    <source>
        <dbReference type="Proteomes" id="UP000053890"/>
    </source>
</evidence>
<sequence>MAEPDDGSTTAALDTLAALFPERDRTDLASYLSSSRGNLDRAFRAIEARQSIVHGSNGPAKRKRTTARGLDAWLRPAAGERDGGEMLVLSDSDDGDDDAREGDHARVKPRRKEPTKSAFDVLRSAPVPSASSTTPSSTTSTATSSAPPAYISLPPLVLPTPALVAHHTNGLVTLVEDALPPELAARLFARAVGDSRGEGLGGEGPWTKNKWFLVDREVESPHTSCFFREVPEKLAASSGYDPAAFDESAQYWYNGAHRGARAFTPEMDEARQLVGEFVRVLLDGRQGRRHELEWDGEWRPNVAVANCYRGAKESVGFHSDVLQYLGPYPTIASLTLGVTRTFRLRPFLPSSPSSPGAPPREVRTLDIPLRHNSLLVMHAGCQERFKHAVPPVRGGMDLFRVPRAAMAGLSEKDRREVEGKGFRERINLTFRHYRPDYAPLSSASPPGYTGTPKCACGVPCTLRPDGRGRARAARQPQQAAAAADDDDMMFFWVCNAGAQNEGRGCKFWRELDVRREARGRWFPGRGAAAGSEPGEQERKEDGNMASS</sequence>
<reference evidence="3 4" key="1">
    <citation type="journal article" date="2015" name="Front. Microbiol.">
        <title>Genome sequence of the plant growth promoting endophytic yeast Rhodotorula graminis WP1.</title>
        <authorList>
            <person name="Firrincieli A."/>
            <person name="Otillar R."/>
            <person name="Salamov A."/>
            <person name="Schmutz J."/>
            <person name="Khan Z."/>
            <person name="Redman R.S."/>
            <person name="Fleck N.D."/>
            <person name="Lindquist E."/>
            <person name="Grigoriev I.V."/>
            <person name="Doty S.L."/>
        </authorList>
    </citation>
    <scope>NUCLEOTIDE SEQUENCE [LARGE SCALE GENOMIC DNA]</scope>
    <source>
        <strain evidence="3 4">WP1</strain>
    </source>
</reference>
<feature type="compositionally biased region" description="Basic and acidic residues" evidence="1">
    <location>
        <begin position="535"/>
        <end position="547"/>
    </location>
</feature>
<dbReference type="Gene3D" id="2.60.120.590">
    <property type="entry name" value="Alpha-ketoglutarate-dependent dioxygenase AlkB-like"/>
    <property type="match status" value="1"/>
</dbReference>
<dbReference type="STRING" id="578459.A0A194SAW6"/>
<feature type="region of interest" description="Disordered" evidence="1">
    <location>
        <begin position="50"/>
        <end position="147"/>
    </location>
</feature>
<dbReference type="EMBL" id="KQ474074">
    <property type="protein sequence ID" value="KPV77600.1"/>
    <property type="molecule type" value="Genomic_DNA"/>
</dbReference>
<keyword evidence="4" id="KW-1185">Reference proteome</keyword>
<feature type="region of interest" description="Disordered" evidence="1">
    <location>
        <begin position="519"/>
        <end position="547"/>
    </location>
</feature>
<dbReference type="GO" id="GO:0006307">
    <property type="term" value="P:DNA alkylation repair"/>
    <property type="evidence" value="ECO:0007669"/>
    <property type="project" value="InterPro"/>
</dbReference>
<proteinExistence type="predicted"/>
<feature type="domain" description="Fe2OG dioxygenase" evidence="2">
    <location>
        <begin position="299"/>
        <end position="434"/>
    </location>
</feature>
<dbReference type="InterPro" id="IPR027450">
    <property type="entry name" value="AlkB-like"/>
</dbReference>
<organism evidence="3 4">
    <name type="scientific">Rhodotorula graminis (strain WP1)</name>
    <dbReference type="NCBI Taxonomy" id="578459"/>
    <lineage>
        <taxon>Eukaryota</taxon>
        <taxon>Fungi</taxon>
        <taxon>Dikarya</taxon>
        <taxon>Basidiomycota</taxon>
        <taxon>Pucciniomycotina</taxon>
        <taxon>Microbotryomycetes</taxon>
        <taxon>Sporidiobolales</taxon>
        <taxon>Sporidiobolaceae</taxon>
        <taxon>Rhodotorula</taxon>
    </lineage>
</organism>